<evidence type="ECO:0000313" key="2">
    <source>
        <dbReference type="EMBL" id="GKT34943.1"/>
    </source>
</evidence>
<keyword evidence="3" id="KW-1185">Reference proteome</keyword>
<comment type="caution">
    <text evidence="2">The sequence shown here is derived from an EMBL/GenBank/DDBJ whole genome shotgun (WGS) entry which is preliminary data.</text>
</comment>
<protein>
    <submittedName>
        <fullName evidence="2">Uncharacterized protein</fullName>
    </submittedName>
</protein>
<name>A0ABQ5KR34_9EUKA</name>
<organism evidence="2 3">
    <name type="scientific">Aduncisulcus paluster</name>
    <dbReference type="NCBI Taxonomy" id="2918883"/>
    <lineage>
        <taxon>Eukaryota</taxon>
        <taxon>Metamonada</taxon>
        <taxon>Carpediemonas-like organisms</taxon>
        <taxon>Aduncisulcus</taxon>
    </lineage>
</organism>
<dbReference type="Proteomes" id="UP001057375">
    <property type="component" value="Unassembled WGS sequence"/>
</dbReference>
<evidence type="ECO:0000256" key="1">
    <source>
        <dbReference type="SAM" id="MobiDB-lite"/>
    </source>
</evidence>
<gene>
    <name evidence="2" type="ORF">ADUPG1_008203</name>
</gene>
<feature type="compositionally biased region" description="Basic and acidic residues" evidence="1">
    <location>
        <begin position="260"/>
        <end position="286"/>
    </location>
</feature>
<feature type="region of interest" description="Disordered" evidence="1">
    <location>
        <begin position="260"/>
        <end position="297"/>
    </location>
</feature>
<reference evidence="2" key="1">
    <citation type="submission" date="2022-03" db="EMBL/GenBank/DDBJ databases">
        <title>Draft genome sequence of Aduncisulcus paluster, a free-living microaerophilic Fornicata.</title>
        <authorList>
            <person name="Yuyama I."/>
            <person name="Kume K."/>
            <person name="Tamura T."/>
            <person name="Inagaki Y."/>
            <person name="Hashimoto T."/>
        </authorList>
    </citation>
    <scope>NUCLEOTIDE SEQUENCE</scope>
    <source>
        <strain evidence="2">NY0171</strain>
    </source>
</reference>
<feature type="region of interest" description="Disordered" evidence="1">
    <location>
        <begin position="1103"/>
        <end position="1127"/>
    </location>
</feature>
<dbReference type="EMBL" id="BQXS01010887">
    <property type="protein sequence ID" value="GKT34943.1"/>
    <property type="molecule type" value="Genomic_DNA"/>
</dbReference>
<feature type="compositionally biased region" description="Acidic residues" evidence="1">
    <location>
        <begin position="1111"/>
        <end position="1125"/>
    </location>
</feature>
<proteinExistence type="predicted"/>
<sequence>MCGFIYDESIIELKSCVDHGCHRYVGRLIKSVGGYAPGSDVSLYCFPGLKKNLMTVDFIEFIHDYCMNAISFQEVIQRNGAVNPFVKIFGVFKTSKAVPKSKRFYGIITELSIVRVFRDGNGDKTTFSNQCAFLFPGFHVQVALNDFDCEDESSGQKWSFSLKEHKDLLSPRFVRSGKISWASECHNIHRVISILADESQRALKSPDRDSMDVFLESCSISVLTVRDVTLSMLESVCSAMEMSSNHLLFQLDKESAAKTSIDSKSEDLGTTKEGKEVEKEEEETKSGDGSIVPHPTYDRSDRKVYSIDEIETFHETFGEKFFSSAYKFEMKQKAQTFVTQVRAIVDCPSSEEEFSLWSDADVCVSPELYPAIIPPLSRALFEYQFKSMLNSMLAKMNVPYYLTKILSRPDTTPDTIGLVYVLRDFCFDEGEGAIWNQIFQSFIDLMTSPDPEEEEEGKAADDFFEFLINEQAKFKHRSPEIIPISQAVKVKSLELKDKMWIPEGEPVMGEEFFQKQSHLCKNFDDILKLFPVIPELQFKPLSKESPSDLSIVFPEISLVSQLAKIESFFFSYHRVVLGIIFANIIDIFDNIEQLMIPDNILEVIKWLYQMRDTDKGCGFFNTLLFARANKDLFLAAPSDSPKVSDMKKRIHLLIFESLSSMGTFAGVEYCLIKPIFQHLMDIFLTIGDSESIMFDIEATTKSGFYVRSLDQTSREGSKTSLTHESSPEQKLKILSQWPACIEEWENFKPILREDGMDDLKLSMCHIDLISDLESLSLSHWLSGNPLSAFQKYTFKEIENSALQLIKATLEVLVEGTVTLSSVPAIDPELIDGLIHAKSLNVLSFIGNDIKNIIEVQDYIFTLLDLLKEYEITPSSALQKDIFDIWSDYTKKGLSLGSLDHFTTDERIEFISAAGYYSSRINSLFLSSLHEQFQGLMIPLELIGGIFGGVPRVDWLDHPSQAISNVFDLLHTARVSLFESISLIDILKYNFQGFLIYNMEPVSDFYGCFEEMTDLIRVLLGFLVYTDEEFVMVARRCWEETSEEEIKIHSSKLGKLSTLKDSIGREYFFFINEKIVRAYSKHLSVLDKKSKQIEKEAQGTLKKIQELGEKEEAGEEEEEEEEEEEAPVYGVSDLSLFGAAGTSMYENRHRTPSAIYASPQLTMSALCFVPFFLFLTKYSIPLINAAIKHMTDDETLVSSWGKSLEAILEWSDLFFKSSDEIGKDFSEVKEALEPIRKLLITSTKDEE</sequence>
<evidence type="ECO:0000313" key="3">
    <source>
        <dbReference type="Proteomes" id="UP001057375"/>
    </source>
</evidence>
<accession>A0ABQ5KR34</accession>